<dbReference type="PROSITE" id="PS01031">
    <property type="entry name" value="SHSP"/>
    <property type="match status" value="1"/>
</dbReference>
<feature type="domain" description="SHSP" evidence="3">
    <location>
        <begin position="10"/>
        <end position="122"/>
    </location>
</feature>
<accession>A0ABD3AXL3</accession>
<name>A0ABD3AXL3_9GENT</name>
<evidence type="ECO:0000256" key="1">
    <source>
        <dbReference type="PROSITE-ProRule" id="PRU00285"/>
    </source>
</evidence>
<dbReference type="SUPFAM" id="SSF49764">
    <property type="entry name" value="HSP20-like chaperones"/>
    <property type="match status" value="1"/>
</dbReference>
<sequence>MEAKTGAAGRISDEEFQPFCKWQREEAQDTLIIHLVEFNKEQLKVRVDNNRGILKVSGERTVDATKKSKFYMEVVVPRNCSICNTVGIQAKFAKGHLYITIPKKLNVVVPERCKCQQLVAGSNIINPCAVDQNKKIEAAGKDQSTTPPSDSLCIKKDKMATSLSLTIPNNDPLQGEKSVSTGNKVENVTVNITLEW</sequence>
<protein>
    <recommendedName>
        <fullName evidence="3">SHSP domain-containing protein</fullName>
    </recommendedName>
</protein>
<comment type="similarity">
    <text evidence="1 2">Belongs to the small heat shock protein (HSP20) family.</text>
</comment>
<dbReference type="Proteomes" id="UP001630127">
    <property type="component" value="Unassembled WGS sequence"/>
</dbReference>
<keyword evidence="5" id="KW-1185">Reference proteome</keyword>
<organism evidence="4 5">
    <name type="scientific">Cinchona calisaya</name>
    <dbReference type="NCBI Taxonomy" id="153742"/>
    <lineage>
        <taxon>Eukaryota</taxon>
        <taxon>Viridiplantae</taxon>
        <taxon>Streptophyta</taxon>
        <taxon>Embryophyta</taxon>
        <taxon>Tracheophyta</taxon>
        <taxon>Spermatophyta</taxon>
        <taxon>Magnoliopsida</taxon>
        <taxon>eudicotyledons</taxon>
        <taxon>Gunneridae</taxon>
        <taxon>Pentapetalae</taxon>
        <taxon>asterids</taxon>
        <taxon>lamiids</taxon>
        <taxon>Gentianales</taxon>
        <taxon>Rubiaceae</taxon>
        <taxon>Cinchonoideae</taxon>
        <taxon>Cinchoneae</taxon>
        <taxon>Cinchona</taxon>
    </lineage>
</organism>
<dbReference type="CDD" id="cd06464">
    <property type="entry name" value="ACD_sHsps-like"/>
    <property type="match status" value="1"/>
</dbReference>
<evidence type="ECO:0000313" key="5">
    <source>
        <dbReference type="Proteomes" id="UP001630127"/>
    </source>
</evidence>
<reference evidence="4 5" key="1">
    <citation type="submission" date="2024-11" db="EMBL/GenBank/DDBJ databases">
        <title>A near-complete genome assembly of Cinchona calisaya.</title>
        <authorList>
            <person name="Lian D.C."/>
            <person name="Zhao X.W."/>
            <person name="Wei L."/>
        </authorList>
    </citation>
    <scope>NUCLEOTIDE SEQUENCE [LARGE SCALE GENOMIC DNA]</scope>
    <source>
        <tissue evidence="4">Nenye</tissue>
    </source>
</reference>
<dbReference type="Pfam" id="PF00011">
    <property type="entry name" value="HSP20"/>
    <property type="match status" value="1"/>
</dbReference>
<dbReference type="InterPro" id="IPR008978">
    <property type="entry name" value="HSP20-like_chaperone"/>
</dbReference>
<dbReference type="EMBL" id="JBJUIK010000002">
    <property type="protein sequence ID" value="KAL3535973.1"/>
    <property type="molecule type" value="Genomic_DNA"/>
</dbReference>
<dbReference type="AlphaFoldDB" id="A0ABD3AXL3"/>
<dbReference type="Gene3D" id="2.60.40.790">
    <property type="match status" value="1"/>
</dbReference>
<dbReference type="InterPro" id="IPR002068">
    <property type="entry name" value="A-crystallin/Hsp20_dom"/>
</dbReference>
<gene>
    <name evidence="4" type="ORF">ACH5RR_004434</name>
</gene>
<evidence type="ECO:0000256" key="2">
    <source>
        <dbReference type="RuleBase" id="RU003616"/>
    </source>
</evidence>
<evidence type="ECO:0000313" key="4">
    <source>
        <dbReference type="EMBL" id="KAL3535973.1"/>
    </source>
</evidence>
<comment type="caution">
    <text evidence="4">The sequence shown here is derived from an EMBL/GenBank/DDBJ whole genome shotgun (WGS) entry which is preliminary data.</text>
</comment>
<evidence type="ECO:0000259" key="3">
    <source>
        <dbReference type="PROSITE" id="PS01031"/>
    </source>
</evidence>
<proteinExistence type="inferred from homology"/>